<sequence>MSTPTLLELVEGIRLGVHSGVQSVPVMGATLSENKTEPDGLVGSPKTRPVHPL</sequence>
<reference evidence="2" key="2">
    <citation type="journal article" date="2022" name="Microbiol. Resour. Announc.">
        <title>Metagenome Sequencing to Explore Phylogenomics of Terrestrial Cyanobacteria.</title>
        <authorList>
            <person name="Ward R.D."/>
            <person name="Stajich J.E."/>
            <person name="Johansen J.R."/>
            <person name="Huntemann M."/>
            <person name="Clum A."/>
            <person name="Foster B."/>
            <person name="Foster B."/>
            <person name="Roux S."/>
            <person name="Palaniappan K."/>
            <person name="Varghese N."/>
            <person name="Mukherjee S."/>
            <person name="Reddy T.B.K."/>
            <person name="Daum C."/>
            <person name="Copeland A."/>
            <person name="Chen I.A."/>
            <person name="Ivanova N.N."/>
            <person name="Kyrpides N.C."/>
            <person name="Shapiro N."/>
            <person name="Eloe-Fadrosh E.A."/>
            <person name="Pietrasiak N."/>
        </authorList>
    </citation>
    <scope>NUCLEOTIDE SEQUENCE</scope>
    <source>
        <strain evidence="2">UHER 2000/2452</strain>
    </source>
</reference>
<evidence type="ECO:0000256" key="1">
    <source>
        <dbReference type="SAM" id="MobiDB-lite"/>
    </source>
</evidence>
<feature type="region of interest" description="Disordered" evidence="1">
    <location>
        <begin position="32"/>
        <end position="53"/>
    </location>
</feature>
<reference evidence="2" key="1">
    <citation type="submission" date="2021-05" db="EMBL/GenBank/DDBJ databases">
        <authorList>
            <person name="Pietrasiak N."/>
            <person name="Ward R."/>
            <person name="Stajich J.E."/>
            <person name="Kurbessoian T."/>
        </authorList>
    </citation>
    <scope>NUCLEOTIDE SEQUENCE</scope>
    <source>
        <strain evidence="2">UHER 2000/2452</strain>
    </source>
</reference>
<comment type="caution">
    <text evidence="2">The sequence shown here is derived from an EMBL/GenBank/DDBJ whole genome shotgun (WGS) entry which is preliminary data.</text>
</comment>
<name>A0A951QEA6_9CYAN</name>
<accession>A0A951QEA6</accession>
<organism evidence="2 3">
    <name type="scientific">Drouetiella hepatica Uher 2000/2452</name>
    <dbReference type="NCBI Taxonomy" id="904376"/>
    <lineage>
        <taxon>Bacteria</taxon>
        <taxon>Bacillati</taxon>
        <taxon>Cyanobacteriota</taxon>
        <taxon>Cyanophyceae</taxon>
        <taxon>Oculatellales</taxon>
        <taxon>Oculatellaceae</taxon>
        <taxon>Drouetiella</taxon>
    </lineage>
</organism>
<proteinExistence type="predicted"/>
<protein>
    <submittedName>
        <fullName evidence="2">Uncharacterized protein</fullName>
    </submittedName>
</protein>
<evidence type="ECO:0000313" key="3">
    <source>
        <dbReference type="Proteomes" id="UP000757435"/>
    </source>
</evidence>
<dbReference type="Proteomes" id="UP000757435">
    <property type="component" value="Unassembled WGS sequence"/>
</dbReference>
<gene>
    <name evidence="2" type="ORF">KME15_16160</name>
</gene>
<dbReference type="EMBL" id="JAHHHD010000018">
    <property type="protein sequence ID" value="MBW4660210.1"/>
    <property type="molecule type" value="Genomic_DNA"/>
</dbReference>
<evidence type="ECO:0000313" key="2">
    <source>
        <dbReference type="EMBL" id="MBW4660210.1"/>
    </source>
</evidence>
<dbReference type="AlphaFoldDB" id="A0A951QEA6"/>